<accession>A0A239NUZ0</accession>
<reference evidence="1 2" key="1">
    <citation type="submission" date="2017-06" db="EMBL/GenBank/DDBJ databases">
        <authorList>
            <person name="Kim H.J."/>
            <person name="Triplett B.A."/>
        </authorList>
    </citation>
    <scope>NUCLEOTIDE SEQUENCE [LARGE SCALE GENOMIC DNA]</scope>
    <source>
        <strain evidence="1 2">DSM 44715</strain>
    </source>
</reference>
<protein>
    <submittedName>
        <fullName evidence="1">Protein N-acetyltransferase, RimJ/RimL family</fullName>
    </submittedName>
</protein>
<dbReference type="Gene3D" id="3.40.630.30">
    <property type="match status" value="1"/>
</dbReference>
<evidence type="ECO:0000313" key="1">
    <source>
        <dbReference type="EMBL" id="SNT58687.1"/>
    </source>
</evidence>
<dbReference type="InterPro" id="IPR016181">
    <property type="entry name" value="Acyl_CoA_acyltransferase"/>
</dbReference>
<proteinExistence type="predicted"/>
<keyword evidence="2" id="KW-1185">Reference proteome</keyword>
<dbReference type="AlphaFoldDB" id="A0A239NUZ0"/>
<dbReference type="EMBL" id="FZOR01000050">
    <property type="protein sequence ID" value="SNT58687.1"/>
    <property type="molecule type" value="Genomic_DNA"/>
</dbReference>
<keyword evidence="1" id="KW-0808">Transferase</keyword>
<dbReference type="RefSeq" id="WP_089330376.1">
    <property type="nucleotide sequence ID" value="NZ_FZOR01000050.1"/>
</dbReference>
<sequence length="226" mass="25730">MIGTLTTLEHCLPGDYERLAKWFSSASGWYALGKQKLFSADDLKNENLHGRTHFLIVVEKGSRRRVGAVTWTAKEEYEGSYVIGTGVGDPELYDRGLGAEASILLLNYLFHMKNAHRVEFIFGLYNKHALPALTQWNVTLEGILRDYFYLDGEYQDAALCSVLRDEFYELATAGGFLSTLDEIPRADKEEARTLVREHLAKMPDHHLADLFGRARPMPPHRRDAQR</sequence>
<evidence type="ECO:0000313" key="2">
    <source>
        <dbReference type="Proteomes" id="UP000198318"/>
    </source>
</evidence>
<dbReference type="OrthoDB" id="9814648at2"/>
<dbReference type="GO" id="GO:0016740">
    <property type="term" value="F:transferase activity"/>
    <property type="evidence" value="ECO:0007669"/>
    <property type="project" value="UniProtKB-KW"/>
</dbReference>
<gene>
    <name evidence="1" type="ORF">SAMN05443665_105038</name>
</gene>
<name>A0A239NUZ0_9ACTN</name>
<dbReference type="SUPFAM" id="SSF55729">
    <property type="entry name" value="Acyl-CoA N-acyltransferases (Nat)"/>
    <property type="match status" value="1"/>
</dbReference>
<dbReference type="Proteomes" id="UP000198318">
    <property type="component" value="Unassembled WGS sequence"/>
</dbReference>
<organism evidence="1 2">
    <name type="scientific">Actinomadura meyerae</name>
    <dbReference type="NCBI Taxonomy" id="240840"/>
    <lineage>
        <taxon>Bacteria</taxon>
        <taxon>Bacillati</taxon>
        <taxon>Actinomycetota</taxon>
        <taxon>Actinomycetes</taxon>
        <taxon>Streptosporangiales</taxon>
        <taxon>Thermomonosporaceae</taxon>
        <taxon>Actinomadura</taxon>
    </lineage>
</organism>